<keyword evidence="5" id="KW-0804">Transcription</keyword>
<dbReference type="SUPFAM" id="SSF55804">
    <property type="entry name" value="Phoshotransferase/anion transport protein"/>
    <property type="match status" value="1"/>
</dbReference>
<keyword evidence="4" id="KW-0010">Activator</keyword>
<dbReference type="PROSITE" id="PS51372">
    <property type="entry name" value="PRD_2"/>
    <property type="match status" value="1"/>
</dbReference>
<organism evidence="9 10">
    <name type="scientific">Liquorilactobacillus satsumensis DSM 16230 = JCM 12392</name>
    <dbReference type="NCBI Taxonomy" id="1423801"/>
    <lineage>
        <taxon>Bacteria</taxon>
        <taxon>Bacillati</taxon>
        <taxon>Bacillota</taxon>
        <taxon>Bacilli</taxon>
        <taxon>Lactobacillales</taxon>
        <taxon>Lactobacillaceae</taxon>
        <taxon>Liquorilactobacillus</taxon>
    </lineage>
</organism>
<evidence type="ECO:0000256" key="5">
    <source>
        <dbReference type="ARBA" id="ARBA00023163"/>
    </source>
</evidence>
<dbReference type="InterPro" id="IPR002178">
    <property type="entry name" value="PTS_EIIA_type-2_dom"/>
</dbReference>
<dbReference type="SUPFAM" id="SSF63520">
    <property type="entry name" value="PTS-regulatory domain, PRD"/>
    <property type="match status" value="1"/>
</dbReference>
<feature type="domain" description="PTS EIIB type-2" evidence="7">
    <location>
        <begin position="411"/>
        <end position="500"/>
    </location>
</feature>
<dbReference type="Gene3D" id="3.40.930.10">
    <property type="entry name" value="Mannitol-specific EII, Chain A"/>
    <property type="match status" value="1"/>
</dbReference>
<dbReference type="Pfam" id="PF08279">
    <property type="entry name" value="HTH_11"/>
    <property type="match status" value="1"/>
</dbReference>
<gene>
    <name evidence="9" type="ORF">FD50_GL001572</name>
</gene>
<keyword evidence="1" id="KW-0808">Transferase</keyword>
<dbReference type="OrthoDB" id="9776005at2"/>
<dbReference type="GO" id="GO:0009401">
    <property type="term" value="P:phosphoenolpyruvate-dependent sugar phosphotransferase system"/>
    <property type="evidence" value="ECO:0007669"/>
    <property type="project" value="InterPro"/>
</dbReference>
<dbReference type="EMBL" id="AZFQ01000011">
    <property type="protein sequence ID" value="KRM00313.1"/>
    <property type="molecule type" value="Genomic_DNA"/>
</dbReference>
<evidence type="ECO:0000256" key="1">
    <source>
        <dbReference type="ARBA" id="ARBA00022679"/>
    </source>
</evidence>
<dbReference type="AlphaFoldDB" id="A0A0R1VAL8"/>
<dbReference type="GeneID" id="98307080"/>
<dbReference type="PATRIC" id="fig|1423801.4.peg.1609"/>
<comment type="caution">
    <text evidence="9">The sequence shown here is derived from an EMBL/GenBank/DDBJ whole genome shotgun (WGS) entry which is preliminary data.</text>
</comment>
<name>A0A0R1VAL8_9LACO</name>
<dbReference type="PANTHER" id="PTHR30185">
    <property type="entry name" value="CRYPTIC BETA-GLUCOSIDE BGL OPERON ANTITERMINATOR"/>
    <property type="match status" value="1"/>
</dbReference>
<dbReference type="PANTHER" id="PTHR30185:SF18">
    <property type="entry name" value="TRANSCRIPTIONAL REGULATOR MTLR"/>
    <property type="match status" value="1"/>
</dbReference>
<feature type="domain" description="PTS EIIA type-2" evidence="6">
    <location>
        <begin position="531"/>
        <end position="677"/>
    </location>
</feature>
<keyword evidence="10" id="KW-1185">Reference proteome</keyword>
<dbReference type="GO" id="GO:0008982">
    <property type="term" value="F:protein-N(PI)-phosphohistidine-sugar phosphotransferase activity"/>
    <property type="evidence" value="ECO:0007669"/>
    <property type="project" value="InterPro"/>
</dbReference>
<dbReference type="InterPro" id="IPR013011">
    <property type="entry name" value="PTS_EIIB_2"/>
</dbReference>
<dbReference type="GO" id="GO:0006355">
    <property type="term" value="P:regulation of DNA-templated transcription"/>
    <property type="evidence" value="ECO:0007669"/>
    <property type="project" value="InterPro"/>
</dbReference>
<protein>
    <submittedName>
        <fullName evidence="9">Transcription regulator</fullName>
    </submittedName>
</protein>
<dbReference type="Pfam" id="PF05043">
    <property type="entry name" value="Mga"/>
    <property type="match status" value="1"/>
</dbReference>
<evidence type="ECO:0000259" key="6">
    <source>
        <dbReference type="PROSITE" id="PS51094"/>
    </source>
</evidence>
<dbReference type="InterPro" id="IPR036095">
    <property type="entry name" value="PTS_EIIB-like_sf"/>
</dbReference>
<dbReference type="Pfam" id="PF00874">
    <property type="entry name" value="PRD"/>
    <property type="match status" value="1"/>
</dbReference>
<keyword evidence="3" id="KW-0805">Transcription regulation</keyword>
<dbReference type="STRING" id="1423801.FD50_GL001572"/>
<dbReference type="InterPro" id="IPR013196">
    <property type="entry name" value="HTH_11"/>
</dbReference>
<dbReference type="PROSITE" id="PS51099">
    <property type="entry name" value="PTS_EIIB_TYPE_2"/>
    <property type="match status" value="1"/>
</dbReference>
<dbReference type="RefSeq" id="WP_056959540.1">
    <property type="nucleotide sequence ID" value="NZ_AZFQ01000011.1"/>
</dbReference>
<dbReference type="Gene3D" id="1.10.10.10">
    <property type="entry name" value="Winged helix-like DNA-binding domain superfamily/Winged helix DNA-binding domain"/>
    <property type="match status" value="2"/>
</dbReference>
<dbReference type="InterPro" id="IPR011608">
    <property type="entry name" value="PRD"/>
</dbReference>
<dbReference type="Gene3D" id="1.10.1790.10">
    <property type="entry name" value="PRD domain"/>
    <property type="match status" value="1"/>
</dbReference>
<dbReference type="PROSITE" id="PS51094">
    <property type="entry name" value="PTS_EIIA_TYPE_2"/>
    <property type="match status" value="1"/>
</dbReference>
<feature type="domain" description="PRD" evidence="8">
    <location>
        <begin position="302"/>
        <end position="408"/>
    </location>
</feature>
<keyword evidence="2" id="KW-0677">Repeat</keyword>
<dbReference type="SUPFAM" id="SSF52794">
    <property type="entry name" value="PTS system IIB component-like"/>
    <property type="match status" value="1"/>
</dbReference>
<evidence type="ECO:0000256" key="2">
    <source>
        <dbReference type="ARBA" id="ARBA00022737"/>
    </source>
</evidence>
<dbReference type="Pfam" id="PF00359">
    <property type="entry name" value="PTS_EIIA_2"/>
    <property type="match status" value="1"/>
</dbReference>
<dbReference type="InterPro" id="IPR050661">
    <property type="entry name" value="BglG_antiterminators"/>
</dbReference>
<dbReference type="InterPro" id="IPR007737">
    <property type="entry name" value="Mga_HTH"/>
</dbReference>
<evidence type="ECO:0000256" key="3">
    <source>
        <dbReference type="ARBA" id="ARBA00023015"/>
    </source>
</evidence>
<dbReference type="Proteomes" id="UP000051166">
    <property type="component" value="Unassembled WGS sequence"/>
</dbReference>
<reference evidence="9 10" key="1">
    <citation type="journal article" date="2015" name="Genome Announc.">
        <title>Expanding the biotechnology potential of lactobacilli through comparative genomics of 213 strains and associated genera.</title>
        <authorList>
            <person name="Sun Z."/>
            <person name="Harris H.M."/>
            <person name="McCann A."/>
            <person name="Guo C."/>
            <person name="Argimon S."/>
            <person name="Zhang W."/>
            <person name="Yang X."/>
            <person name="Jeffery I.B."/>
            <person name="Cooney J.C."/>
            <person name="Kagawa T.F."/>
            <person name="Liu W."/>
            <person name="Song Y."/>
            <person name="Salvetti E."/>
            <person name="Wrobel A."/>
            <person name="Rasinkangas P."/>
            <person name="Parkhill J."/>
            <person name="Rea M.C."/>
            <person name="O'Sullivan O."/>
            <person name="Ritari J."/>
            <person name="Douillard F.P."/>
            <person name="Paul Ross R."/>
            <person name="Yang R."/>
            <person name="Briner A.E."/>
            <person name="Felis G.E."/>
            <person name="de Vos W.M."/>
            <person name="Barrangou R."/>
            <person name="Klaenhammer T.R."/>
            <person name="Caufield P.W."/>
            <person name="Cui Y."/>
            <person name="Zhang H."/>
            <person name="O'Toole P.W."/>
        </authorList>
    </citation>
    <scope>NUCLEOTIDE SEQUENCE [LARGE SCALE GENOMIC DNA]</scope>
    <source>
        <strain evidence="9 10">DSM 16230</strain>
    </source>
</reference>
<sequence length="688" mass="78107">MILLSDRQKKILRELWNNPDGIQMNTLEDALKISRRTVYREFSELKLYLSEHGLKIENNAALYFLEGTAAAKTKLAAELNTQKGDTALTTKQRQAAIVCLLLLNHEPVKIFSLAVSLGVSEGTIQRDLKRVSKALSSYQIKLDAKKAVGIQVVGEEAQRRLILCGTLTNEINEYEFFEYLDANNHKQTQSFFLRLLPKDVLQRCVVALEEAQIASRARSDMQEVQLVLMIAISLIRMKKVVIKKYAAVDQEKIFQYRQRALEIFTKFSAQIKEKITTGEVDFIAVQLQGLDYHLGVSGWADNYDLQVSYNVKQLIQLISAEIHWNFGLDQDLFSRLVRHMTLLLHSDSARLPNARIEILNSVGQQYPELYNAVKKGLHEIFSKYSFSETEAQLILLYFANSYSSGQTRRQLRALIVCPNGIGTASILKGRLHKEIPAIAAIRIAKVSQLNELDPAEYDLILSTLDLPGFDWKYYIVSPLLLDDELERIKALISKYTVGRQHQLNVQKQNTGFAQGQQRLDEMFARLKASKELLSRIKVTQVAAAPELETVLELILEKIPTQIITDRVKVRHEMIARAELAPVGIPDTGIALVHTTDESVKRPFFSVYQLARPLEMLAMDQTPLEVVRVMLMVGPAPMSDFQNILMGLISSAIVMNSNNTHVFEEGTEEQIKDLIATQFMDQIDFKRKR</sequence>
<proteinExistence type="predicted"/>
<dbReference type="CDD" id="cd05568">
    <property type="entry name" value="PTS_IIB_bgl_like"/>
    <property type="match status" value="1"/>
</dbReference>
<evidence type="ECO:0000259" key="8">
    <source>
        <dbReference type="PROSITE" id="PS51372"/>
    </source>
</evidence>
<evidence type="ECO:0000256" key="4">
    <source>
        <dbReference type="ARBA" id="ARBA00023159"/>
    </source>
</evidence>
<evidence type="ECO:0000313" key="10">
    <source>
        <dbReference type="Proteomes" id="UP000051166"/>
    </source>
</evidence>
<evidence type="ECO:0000313" key="9">
    <source>
        <dbReference type="EMBL" id="KRM00313.1"/>
    </source>
</evidence>
<dbReference type="InterPro" id="IPR016152">
    <property type="entry name" value="PTrfase/Anion_transptr"/>
</dbReference>
<dbReference type="InterPro" id="IPR036388">
    <property type="entry name" value="WH-like_DNA-bd_sf"/>
</dbReference>
<accession>A0A0R1VAL8</accession>
<dbReference type="InterPro" id="IPR036634">
    <property type="entry name" value="PRD_sf"/>
</dbReference>
<evidence type="ECO:0000259" key="7">
    <source>
        <dbReference type="PROSITE" id="PS51099"/>
    </source>
</evidence>